<dbReference type="CDD" id="cd07821">
    <property type="entry name" value="PYR_PYL_RCAR_like"/>
    <property type="match status" value="1"/>
</dbReference>
<keyword evidence="2" id="KW-1185">Reference proteome</keyword>
<accession>A0A6F8XWW1</accession>
<dbReference type="KEGG" id="pfla:Pflav_047360"/>
<gene>
    <name evidence="1" type="ORF">Pflav_047360</name>
</gene>
<dbReference type="Pfam" id="PF10604">
    <property type="entry name" value="Polyketide_cyc2"/>
    <property type="match status" value="1"/>
</dbReference>
<dbReference type="EMBL" id="AP022870">
    <property type="protein sequence ID" value="BCB78326.1"/>
    <property type="molecule type" value="Genomic_DNA"/>
</dbReference>
<reference evidence="1 2" key="1">
    <citation type="submission" date="2020-03" db="EMBL/GenBank/DDBJ databases">
        <title>Whole genome shotgun sequence of Phytohabitans flavus NBRC 107702.</title>
        <authorList>
            <person name="Komaki H."/>
            <person name="Tamura T."/>
        </authorList>
    </citation>
    <scope>NUCLEOTIDE SEQUENCE [LARGE SCALE GENOMIC DNA]</scope>
    <source>
        <strain evidence="1 2">NBRC 107702</strain>
    </source>
</reference>
<dbReference type="Proteomes" id="UP000502508">
    <property type="component" value="Chromosome"/>
</dbReference>
<dbReference type="SUPFAM" id="SSF55961">
    <property type="entry name" value="Bet v1-like"/>
    <property type="match status" value="1"/>
</dbReference>
<name>A0A6F8XWW1_9ACTN</name>
<dbReference type="InterPro" id="IPR019587">
    <property type="entry name" value="Polyketide_cyclase/dehydratase"/>
</dbReference>
<organism evidence="1 2">
    <name type="scientific">Phytohabitans flavus</name>
    <dbReference type="NCBI Taxonomy" id="1076124"/>
    <lineage>
        <taxon>Bacteria</taxon>
        <taxon>Bacillati</taxon>
        <taxon>Actinomycetota</taxon>
        <taxon>Actinomycetes</taxon>
        <taxon>Micromonosporales</taxon>
        <taxon>Micromonosporaceae</taxon>
    </lineage>
</organism>
<protein>
    <submittedName>
        <fullName evidence="1">ATPase</fullName>
    </submittedName>
</protein>
<evidence type="ECO:0000313" key="2">
    <source>
        <dbReference type="Proteomes" id="UP000502508"/>
    </source>
</evidence>
<dbReference type="InterPro" id="IPR023393">
    <property type="entry name" value="START-like_dom_sf"/>
</dbReference>
<evidence type="ECO:0000313" key="1">
    <source>
        <dbReference type="EMBL" id="BCB78326.1"/>
    </source>
</evidence>
<dbReference type="RefSeq" id="WP_197938697.1">
    <property type="nucleotide sequence ID" value="NZ_AP022870.1"/>
</dbReference>
<dbReference type="AlphaFoldDB" id="A0A6F8XWW1"/>
<sequence length="172" mass="18796">MARNGPEYDPRQATVRDSYRVTATSVAPPSRLWSLLVDAHSWPRWGTVDALVTEQSSPNGLDTVGAVRAFRTGSVVTSERIVDLRPPEAFTYEGVSNPVLTNYRAEILLTEEPGGGTLVTWHGSYDVATDLHLIMRRTMAETMRSMAEGLAREAAISAGTVRPGASPLRRRS</sequence>
<reference evidence="1 2" key="2">
    <citation type="submission" date="2020-03" db="EMBL/GenBank/DDBJ databases">
        <authorList>
            <person name="Ichikawa N."/>
            <person name="Kimura A."/>
            <person name="Kitahashi Y."/>
            <person name="Uohara A."/>
        </authorList>
    </citation>
    <scope>NUCLEOTIDE SEQUENCE [LARGE SCALE GENOMIC DNA]</scope>
    <source>
        <strain evidence="1 2">NBRC 107702</strain>
    </source>
</reference>
<dbReference type="Gene3D" id="3.30.530.20">
    <property type="match status" value="1"/>
</dbReference>
<proteinExistence type="predicted"/>